<organism evidence="2 3">
    <name type="scientific">Candidatus Pseudothioglobus singularis PS1</name>
    <dbReference type="NCBI Taxonomy" id="1125411"/>
    <lineage>
        <taxon>Bacteria</taxon>
        <taxon>Pseudomonadati</taxon>
        <taxon>Pseudomonadota</taxon>
        <taxon>Gammaproteobacteria</taxon>
        <taxon>Candidatus Pseudothioglobaceae</taxon>
        <taxon>Candidatus Pseudothioglobus</taxon>
    </lineage>
</organism>
<evidence type="ECO:0000313" key="2">
    <source>
        <dbReference type="EMBL" id="ALE02804.1"/>
    </source>
</evidence>
<proteinExistence type="predicted"/>
<evidence type="ECO:0000313" key="3">
    <source>
        <dbReference type="Proteomes" id="UP000068905"/>
    </source>
</evidence>
<dbReference type="KEGG" id="tsn:W908_08350"/>
<dbReference type="Proteomes" id="UP000068905">
    <property type="component" value="Chromosome"/>
</dbReference>
<keyword evidence="1" id="KW-0472">Membrane</keyword>
<accession>A0A0M4M4J6</accession>
<dbReference type="RefSeq" id="WP_053820696.1">
    <property type="nucleotide sequence ID" value="NZ_CP006911.1"/>
</dbReference>
<feature type="transmembrane region" description="Helical" evidence="1">
    <location>
        <begin position="83"/>
        <end position="101"/>
    </location>
</feature>
<feature type="transmembrane region" description="Helical" evidence="1">
    <location>
        <begin position="154"/>
        <end position="172"/>
    </location>
</feature>
<keyword evidence="3" id="KW-1185">Reference proteome</keyword>
<keyword evidence="1" id="KW-1133">Transmembrane helix</keyword>
<reference evidence="2 3" key="1">
    <citation type="journal article" date="2015" name="Genome Announc.">
        <title>Genome Sequence of 'Candidatus Thioglobus singularis' Strain PS1, a Mixotroph from the SUP05 Clade of Marine Gammaproteobacteria.</title>
        <authorList>
            <person name="Marshall K.T."/>
            <person name="Morris R.M."/>
        </authorList>
    </citation>
    <scope>NUCLEOTIDE SEQUENCE [LARGE SCALE GENOMIC DNA]</scope>
    <source>
        <strain evidence="2 3">PS1</strain>
    </source>
</reference>
<evidence type="ECO:0000256" key="1">
    <source>
        <dbReference type="SAM" id="Phobius"/>
    </source>
</evidence>
<feature type="transmembrane region" description="Helical" evidence="1">
    <location>
        <begin position="12"/>
        <end position="32"/>
    </location>
</feature>
<protein>
    <submittedName>
        <fullName evidence="2">Uncharacterized protein</fullName>
    </submittedName>
</protein>
<name>A0A0M4M4J6_9GAMM</name>
<dbReference type="OrthoDB" id="9255824at2"/>
<gene>
    <name evidence="2" type="ORF">W908_08350</name>
</gene>
<dbReference type="EMBL" id="CP006911">
    <property type="protein sequence ID" value="ALE02804.1"/>
    <property type="molecule type" value="Genomic_DNA"/>
</dbReference>
<dbReference type="AlphaFoldDB" id="A0A0M4M4J6"/>
<sequence length="180" mass="20511">MTTATQVSRNKNILYFAIGSTVAFMLYITFVLTPVGACFNLDSGSNSLGLSFSYTKDMVLSFFESRSQEQLKCYSRFLQIWDAIFAIIYTLMYASWIVWLFNNKRWLALVPILGMVSDWSENYIELIMIKTYSNAGDIGETIVSIGSGINSFKWVLSSLTYLIILIGIIFAIRKFFTKPK</sequence>
<keyword evidence="1" id="KW-0812">Transmembrane</keyword>